<accession>A0ABP9X7N8</accession>
<dbReference type="NCBIfam" id="NF033592">
    <property type="entry name" value="transpos_IS4_1"/>
    <property type="match status" value="1"/>
</dbReference>
<evidence type="ECO:0000256" key="4">
    <source>
        <dbReference type="ARBA" id="ARBA00023172"/>
    </source>
</evidence>
<dbReference type="InterPro" id="IPR002559">
    <property type="entry name" value="Transposase_11"/>
</dbReference>
<comment type="similarity">
    <text evidence="1">Belongs to the transposase 11 family.</text>
</comment>
<keyword evidence="7" id="KW-1185">Reference proteome</keyword>
<keyword evidence="2" id="KW-0815">Transposition</keyword>
<evidence type="ECO:0000256" key="2">
    <source>
        <dbReference type="ARBA" id="ARBA00022578"/>
    </source>
</evidence>
<evidence type="ECO:0000313" key="6">
    <source>
        <dbReference type="EMBL" id="GAA5531379.1"/>
    </source>
</evidence>
<dbReference type="PANTHER" id="PTHR33258">
    <property type="entry name" value="TRANSPOSASE INSL FOR INSERTION SEQUENCE ELEMENT IS186A-RELATED"/>
    <property type="match status" value="1"/>
</dbReference>
<dbReference type="Proteomes" id="UP001428290">
    <property type="component" value="Unassembled WGS sequence"/>
</dbReference>
<dbReference type="SUPFAM" id="SSF53098">
    <property type="entry name" value="Ribonuclease H-like"/>
    <property type="match status" value="1"/>
</dbReference>
<keyword evidence="4" id="KW-0233">DNA recombination</keyword>
<sequence>MSIIPQVSQAMQSLLTTTTETVAATLGYVKRPDRAAFTPSTLVQTLVYGCLANPTASLGQLAHMAARVGVDVSPQAIDRRFTLATATLLHQVLTATLGYAMSADPVAVPILQRFTSVRIHDSTTIGLPDALATTYRGCGNDTARGTAGMKCGVQLDLLTGAICGIDLADGRASDHALPVQHAPLPAGSLRLADLGFYNMRVFRELAAAEVYWLSRVQSHSRIRLPGQKEQSILEVVTGLGDVDHWEGAVMVGKDHRLHARLLVQRVSDAVAAQRCQRVKDEAHGKRRPVSKDALDLAAWTVVITNAPGDKLSLAEAMVLLKIRWQIELVFKLWKSHGHVDEWRTKNPARILCEIYAKLIGLVFQQWILVASAWDTAERSLFKAAQIVMAYATDLASSRGCREQLETVLTTLANIIGRLARVQKRQKRPSTAQRLRALTTGGG</sequence>
<evidence type="ECO:0000259" key="5">
    <source>
        <dbReference type="Pfam" id="PF01609"/>
    </source>
</evidence>
<name>A0ABP9X7N8_9CHLR</name>
<dbReference type="RefSeq" id="WP_345724936.1">
    <property type="nucleotide sequence ID" value="NZ_BAABRU010000047.1"/>
</dbReference>
<evidence type="ECO:0000256" key="1">
    <source>
        <dbReference type="ARBA" id="ARBA00010075"/>
    </source>
</evidence>
<dbReference type="InterPro" id="IPR047952">
    <property type="entry name" value="Transpos_IS4"/>
</dbReference>
<keyword evidence="3" id="KW-0238">DNA-binding</keyword>
<dbReference type="Pfam" id="PF01609">
    <property type="entry name" value="DDE_Tnp_1"/>
    <property type="match status" value="1"/>
</dbReference>
<feature type="domain" description="Transposase IS4-like" evidence="5">
    <location>
        <begin position="114"/>
        <end position="361"/>
    </location>
</feature>
<dbReference type="EMBL" id="BAABRU010000047">
    <property type="protein sequence ID" value="GAA5531379.1"/>
    <property type="molecule type" value="Genomic_DNA"/>
</dbReference>
<reference evidence="6 7" key="1">
    <citation type="submission" date="2024-02" db="EMBL/GenBank/DDBJ databases">
        <title>Herpetosiphon gulosus NBRC 112829.</title>
        <authorList>
            <person name="Ichikawa N."/>
            <person name="Katano-Makiyama Y."/>
            <person name="Hidaka K."/>
        </authorList>
    </citation>
    <scope>NUCLEOTIDE SEQUENCE [LARGE SCALE GENOMIC DNA]</scope>
    <source>
        <strain evidence="6 7">NBRC 112829</strain>
    </source>
</reference>
<gene>
    <name evidence="6" type="ORF">Hgul01_05204</name>
</gene>
<protein>
    <recommendedName>
        <fullName evidence="5">Transposase IS4-like domain-containing protein</fullName>
    </recommendedName>
</protein>
<dbReference type="PANTHER" id="PTHR33258:SF1">
    <property type="entry name" value="TRANSPOSASE INSL FOR INSERTION SEQUENCE ELEMENT IS186A-RELATED"/>
    <property type="match status" value="1"/>
</dbReference>
<comment type="caution">
    <text evidence="6">The sequence shown here is derived from an EMBL/GenBank/DDBJ whole genome shotgun (WGS) entry which is preliminary data.</text>
</comment>
<organism evidence="6 7">
    <name type="scientific">Herpetosiphon gulosus</name>
    <dbReference type="NCBI Taxonomy" id="1973496"/>
    <lineage>
        <taxon>Bacteria</taxon>
        <taxon>Bacillati</taxon>
        <taxon>Chloroflexota</taxon>
        <taxon>Chloroflexia</taxon>
        <taxon>Herpetosiphonales</taxon>
        <taxon>Herpetosiphonaceae</taxon>
        <taxon>Herpetosiphon</taxon>
    </lineage>
</organism>
<evidence type="ECO:0000256" key="3">
    <source>
        <dbReference type="ARBA" id="ARBA00023125"/>
    </source>
</evidence>
<proteinExistence type="inferred from homology"/>
<dbReference type="InterPro" id="IPR012337">
    <property type="entry name" value="RNaseH-like_sf"/>
</dbReference>
<evidence type="ECO:0000313" key="7">
    <source>
        <dbReference type="Proteomes" id="UP001428290"/>
    </source>
</evidence>